<sequence length="194" mass="21499">MGFKLFILSLAVLAVAVSASSICKCGTDLEEEKILQDSTSKSVEKYSLKMNKDGKDYVEKIEIDTEKETETFHVPKTSDNEEAGDIVYDFKQNLTMIRMPVTNSCFLMQSTGAVPKPADLKRLLENKDGVMMAKSPTEVKVKVVGTIEDRSHLSDEMADLCAKLPIYLVTAGELDTTNAVQTTNKGPPKREWNI</sequence>
<protein>
    <recommendedName>
        <fullName evidence="3">BRICHOS domain-containing protein</fullName>
    </recommendedName>
</protein>
<dbReference type="PANTHER" id="PTHR10800">
    <property type="entry name" value="PULMONARY SURFACTANT-ASSOCIATED PROTEIN C"/>
    <property type="match status" value="1"/>
</dbReference>
<dbReference type="GO" id="GO:0005615">
    <property type="term" value="C:extracellular space"/>
    <property type="evidence" value="ECO:0007669"/>
    <property type="project" value="TreeGrafter"/>
</dbReference>
<dbReference type="OrthoDB" id="5957068at2759"/>
<feature type="chain" id="PRO_5040847659" description="BRICHOS domain-containing protein" evidence="2">
    <location>
        <begin position="20"/>
        <end position="194"/>
    </location>
</feature>
<evidence type="ECO:0000256" key="1">
    <source>
        <dbReference type="ARBA" id="ARBA00023157"/>
    </source>
</evidence>
<proteinExistence type="predicted"/>
<keyword evidence="2" id="KW-0732">Signal</keyword>
<dbReference type="Proteomes" id="UP001163046">
    <property type="component" value="Unassembled WGS sequence"/>
</dbReference>
<evidence type="ECO:0000259" key="3">
    <source>
        <dbReference type="PROSITE" id="PS50869"/>
    </source>
</evidence>
<feature type="signal peptide" evidence="2">
    <location>
        <begin position="1"/>
        <end position="19"/>
    </location>
</feature>
<dbReference type="InterPro" id="IPR007084">
    <property type="entry name" value="BRICHOS_dom"/>
</dbReference>
<dbReference type="Pfam" id="PF04089">
    <property type="entry name" value="BRICHOS"/>
    <property type="match status" value="1"/>
</dbReference>
<dbReference type="PANTHER" id="PTHR10800:SF4">
    <property type="entry name" value="PULMONARY SURFACTANT-ASSOCIATED PROTEIN C"/>
    <property type="match status" value="1"/>
</dbReference>
<dbReference type="GO" id="GO:0007585">
    <property type="term" value="P:respiratory gaseous exchange by respiratory system"/>
    <property type="evidence" value="ECO:0007669"/>
    <property type="project" value="InterPro"/>
</dbReference>
<gene>
    <name evidence="4" type="ORF">OS493_027294</name>
</gene>
<keyword evidence="1" id="KW-1015">Disulfide bond</keyword>
<keyword evidence="5" id="KW-1185">Reference proteome</keyword>
<evidence type="ECO:0000313" key="4">
    <source>
        <dbReference type="EMBL" id="KAJ7371184.1"/>
    </source>
</evidence>
<organism evidence="4 5">
    <name type="scientific">Desmophyllum pertusum</name>
    <dbReference type="NCBI Taxonomy" id="174260"/>
    <lineage>
        <taxon>Eukaryota</taxon>
        <taxon>Metazoa</taxon>
        <taxon>Cnidaria</taxon>
        <taxon>Anthozoa</taxon>
        <taxon>Hexacorallia</taxon>
        <taxon>Scleractinia</taxon>
        <taxon>Caryophylliina</taxon>
        <taxon>Caryophylliidae</taxon>
        <taxon>Desmophyllum</taxon>
    </lineage>
</organism>
<dbReference type="AlphaFoldDB" id="A0A9W9Z0W3"/>
<reference evidence="4" key="1">
    <citation type="submission" date="2023-01" db="EMBL/GenBank/DDBJ databases">
        <title>Genome assembly of the deep-sea coral Lophelia pertusa.</title>
        <authorList>
            <person name="Herrera S."/>
            <person name="Cordes E."/>
        </authorList>
    </citation>
    <scope>NUCLEOTIDE SEQUENCE</scope>
    <source>
        <strain evidence="4">USNM1676648</strain>
        <tissue evidence="4">Polyp</tissue>
    </source>
</reference>
<name>A0A9W9Z0W3_9CNID</name>
<evidence type="ECO:0000313" key="5">
    <source>
        <dbReference type="Proteomes" id="UP001163046"/>
    </source>
</evidence>
<evidence type="ECO:0000256" key="2">
    <source>
        <dbReference type="SAM" id="SignalP"/>
    </source>
</evidence>
<dbReference type="Gene3D" id="3.30.390.150">
    <property type="match status" value="1"/>
</dbReference>
<feature type="domain" description="BRICHOS" evidence="3">
    <location>
        <begin position="78"/>
        <end position="169"/>
    </location>
</feature>
<accession>A0A9W9Z0W3</accession>
<dbReference type="PROSITE" id="PS50869">
    <property type="entry name" value="BRICHOS"/>
    <property type="match status" value="1"/>
</dbReference>
<dbReference type="SMART" id="SM01039">
    <property type="entry name" value="BRICHOS"/>
    <property type="match status" value="1"/>
</dbReference>
<comment type="caution">
    <text evidence="4">The sequence shown here is derived from an EMBL/GenBank/DDBJ whole genome shotgun (WGS) entry which is preliminary data.</text>
</comment>
<dbReference type="InterPro" id="IPR001729">
    <property type="entry name" value="SP-C"/>
</dbReference>
<dbReference type="EMBL" id="MU826850">
    <property type="protein sequence ID" value="KAJ7371184.1"/>
    <property type="molecule type" value="Genomic_DNA"/>
</dbReference>